<reference evidence="1 2" key="1">
    <citation type="journal article" date="2015" name="Nature">
        <title>rRNA introns, odd ribosomes, and small enigmatic genomes across a large radiation of phyla.</title>
        <authorList>
            <person name="Brown C.T."/>
            <person name="Hug L.A."/>
            <person name="Thomas B.C."/>
            <person name="Sharon I."/>
            <person name="Castelle C.J."/>
            <person name="Singh A."/>
            <person name="Wilkins M.J."/>
            <person name="Williams K.H."/>
            <person name="Banfield J.F."/>
        </authorList>
    </citation>
    <scope>NUCLEOTIDE SEQUENCE [LARGE SCALE GENOMIC DNA]</scope>
</reference>
<protein>
    <submittedName>
        <fullName evidence="1">Uncharacterized protein</fullName>
    </submittedName>
</protein>
<comment type="caution">
    <text evidence="1">The sequence shown here is derived from an EMBL/GenBank/DDBJ whole genome shotgun (WGS) entry which is preliminary data.</text>
</comment>
<dbReference type="AlphaFoldDB" id="A0A0G0Q9X3"/>
<organism evidence="1 2">
    <name type="scientific">Candidatus Gottesmanbacteria bacterium GW2011_GWC2_39_8</name>
    <dbReference type="NCBI Taxonomy" id="1618450"/>
    <lineage>
        <taxon>Bacteria</taxon>
        <taxon>Candidatus Gottesmaniibacteriota</taxon>
    </lineage>
</organism>
<gene>
    <name evidence="1" type="ORF">UT63_C0006G0024</name>
</gene>
<sequence length="57" mass="7057">MKIQFFMNLRKSGNDKSFGDNCHHIDLFCFVDKLQRQKLIFQRFPQKKHRYPDYGKY</sequence>
<accession>A0A0G0Q9X3</accession>
<name>A0A0G0Q9X3_9BACT</name>
<dbReference type="EMBL" id="LBXN01000006">
    <property type="protein sequence ID" value="KKR34106.1"/>
    <property type="molecule type" value="Genomic_DNA"/>
</dbReference>
<evidence type="ECO:0000313" key="2">
    <source>
        <dbReference type="Proteomes" id="UP000034539"/>
    </source>
</evidence>
<evidence type="ECO:0000313" key="1">
    <source>
        <dbReference type="EMBL" id="KKR34106.1"/>
    </source>
</evidence>
<proteinExistence type="predicted"/>
<dbReference type="Proteomes" id="UP000034539">
    <property type="component" value="Unassembled WGS sequence"/>
</dbReference>